<evidence type="ECO:0000313" key="1">
    <source>
        <dbReference type="EMBL" id="MCW4452836.1"/>
    </source>
</evidence>
<keyword evidence="2" id="KW-1185">Reference proteome</keyword>
<gene>
    <name evidence="1" type="ORF">OK344_11545</name>
</gene>
<dbReference type="RefSeq" id="WP_265144924.1">
    <property type="nucleotide sequence ID" value="NZ_JAPCHZ010000006.1"/>
</dbReference>
<sequence>MKNLYAAFMLISVGFYAQTHRFIYDYQYKLSAEDTLTKKAYFHLDVNSDKSYFYERKYFIADSLQKANQPFGLEGKMTDLLSRDRKGGKVSTITFKGFDSFLLKDQPSQNWKIHQESKKLGNLKLQKATTTWSGRNWEAWFAAEIPFQEGPHKFSGLPGLIAELSDDGNNFSFKLIRSQLIKETSVVDLWYNNQFIKPVEISYAQYEKMLLQHYKSPLQTLITREIDYKKSPLITEDGTKIDNEQKFRAYETAERYRIRKYNNPLELSLKISYLD</sequence>
<evidence type="ECO:0000313" key="2">
    <source>
        <dbReference type="Proteomes" id="UP001209107"/>
    </source>
</evidence>
<comment type="caution">
    <text evidence="1">The sequence shown here is derived from an EMBL/GenBank/DDBJ whole genome shotgun (WGS) entry which is preliminary data.</text>
</comment>
<dbReference type="NCBIfam" id="TIGR01200">
    <property type="entry name" value="GLPGLI"/>
    <property type="match status" value="1"/>
</dbReference>
<dbReference type="Pfam" id="PF09697">
    <property type="entry name" value="Porph_ging"/>
    <property type="match status" value="1"/>
</dbReference>
<reference evidence="1 2" key="1">
    <citation type="submission" date="2022-10" db="EMBL/GenBank/DDBJ databases">
        <title>Kaistella sp. BT-6-1-3.</title>
        <authorList>
            <person name="Ai J."/>
            <person name="Deng Z."/>
        </authorList>
    </citation>
    <scope>NUCLEOTIDE SEQUENCE [LARGE SCALE GENOMIC DNA]</scope>
    <source>
        <strain evidence="1 2">BT6-1-3</strain>
    </source>
</reference>
<name>A0ABT3JPX1_9FLAO</name>
<dbReference type="EMBL" id="JAPCHZ010000006">
    <property type="protein sequence ID" value="MCW4452836.1"/>
    <property type="molecule type" value="Genomic_DNA"/>
</dbReference>
<accession>A0ABT3JPX1</accession>
<protein>
    <submittedName>
        <fullName evidence="1">GLPGLI family protein</fullName>
    </submittedName>
</protein>
<dbReference type="InterPro" id="IPR005901">
    <property type="entry name" value="GLPGLI"/>
</dbReference>
<proteinExistence type="predicted"/>
<dbReference type="Proteomes" id="UP001209107">
    <property type="component" value="Unassembled WGS sequence"/>
</dbReference>
<organism evidence="1 2">
    <name type="scientific">Kaistella yananensis</name>
    <dbReference type="NCBI Taxonomy" id="2989820"/>
    <lineage>
        <taxon>Bacteria</taxon>
        <taxon>Pseudomonadati</taxon>
        <taxon>Bacteroidota</taxon>
        <taxon>Flavobacteriia</taxon>
        <taxon>Flavobacteriales</taxon>
        <taxon>Weeksellaceae</taxon>
        <taxon>Chryseobacterium group</taxon>
        <taxon>Kaistella</taxon>
    </lineage>
</organism>